<dbReference type="PANTHER" id="PTHR21180:SF32">
    <property type="entry name" value="ENDONUCLEASE_EXONUCLEASE_PHOSPHATASE FAMILY DOMAIN-CONTAINING PROTEIN 1"/>
    <property type="match status" value="1"/>
</dbReference>
<protein>
    <submittedName>
        <fullName evidence="2">Helix-hairpin-helix domain-containing protein</fullName>
    </submittedName>
</protein>
<keyword evidence="1" id="KW-1133">Transmembrane helix</keyword>
<evidence type="ECO:0000313" key="2">
    <source>
        <dbReference type="EMBL" id="RHN04614.1"/>
    </source>
</evidence>
<proteinExistence type="predicted"/>
<evidence type="ECO:0000313" key="3">
    <source>
        <dbReference type="Proteomes" id="UP000286003"/>
    </source>
</evidence>
<accession>A0AB37M9X4</accession>
<dbReference type="GO" id="GO:0015628">
    <property type="term" value="P:protein secretion by the type II secretion system"/>
    <property type="evidence" value="ECO:0007669"/>
    <property type="project" value="TreeGrafter"/>
</dbReference>
<dbReference type="Pfam" id="PF12836">
    <property type="entry name" value="HHH_3"/>
    <property type="match status" value="3"/>
</dbReference>
<name>A0AB37M9X4_9BACE</name>
<dbReference type="InterPro" id="IPR051675">
    <property type="entry name" value="Endo/Exo/Phosphatase_dom_1"/>
</dbReference>
<organism evidence="2 3">
    <name type="scientific">Bacteroides intestinalis</name>
    <dbReference type="NCBI Taxonomy" id="329854"/>
    <lineage>
        <taxon>Bacteria</taxon>
        <taxon>Pseudomonadati</taxon>
        <taxon>Bacteroidota</taxon>
        <taxon>Bacteroidia</taxon>
        <taxon>Bacteroidales</taxon>
        <taxon>Bacteroidaceae</taxon>
        <taxon>Bacteroides</taxon>
    </lineage>
</organism>
<dbReference type="SUPFAM" id="SSF47781">
    <property type="entry name" value="RuvA domain 2-like"/>
    <property type="match status" value="3"/>
</dbReference>
<dbReference type="Gene3D" id="1.10.150.280">
    <property type="entry name" value="AF1531-like domain"/>
    <property type="match status" value="3"/>
</dbReference>
<reference evidence="2 3" key="1">
    <citation type="submission" date="2018-08" db="EMBL/GenBank/DDBJ databases">
        <title>A genome reference for cultivated species of the human gut microbiota.</title>
        <authorList>
            <person name="Zou Y."/>
            <person name="Xue W."/>
            <person name="Luo G."/>
        </authorList>
    </citation>
    <scope>NUCLEOTIDE SEQUENCE [LARGE SCALE GENOMIC DNA]</scope>
    <source>
        <strain evidence="2 3">AF31-23</strain>
    </source>
</reference>
<keyword evidence="1" id="KW-0812">Transmembrane</keyword>
<dbReference type="AlphaFoldDB" id="A0AB37M9X4"/>
<comment type="caution">
    <text evidence="2">The sequence shown here is derived from an EMBL/GenBank/DDBJ whole genome shotgun (WGS) entry which is preliminary data.</text>
</comment>
<keyword evidence="1" id="KW-0472">Membrane</keyword>
<dbReference type="EMBL" id="QRQM01000021">
    <property type="protein sequence ID" value="RHN04614.1"/>
    <property type="molecule type" value="Genomic_DNA"/>
</dbReference>
<dbReference type="GO" id="GO:0015627">
    <property type="term" value="C:type II protein secretion system complex"/>
    <property type="evidence" value="ECO:0007669"/>
    <property type="project" value="TreeGrafter"/>
</dbReference>
<feature type="transmembrane region" description="Helical" evidence="1">
    <location>
        <begin position="20"/>
        <end position="39"/>
    </location>
</feature>
<dbReference type="InterPro" id="IPR010994">
    <property type="entry name" value="RuvA_2-like"/>
</dbReference>
<dbReference type="PANTHER" id="PTHR21180">
    <property type="entry name" value="ENDONUCLEASE/EXONUCLEASE/PHOSPHATASE FAMILY DOMAIN-CONTAINING PROTEIN 1"/>
    <property type="match status" value="1"/>
</dbReference>
<sequence length="310" mass="35713">MPNLFKDFFYFSRGERRGILTLIAVIGIVLLSGYLISAWQHRGDASPADIAEQIAARQEYEQFMASLEEKKEPRKKQYASHGRKEENAPIALAPFDPNRTDSIAFRHLGLPAWMVKNILHYRSKGGKFRKVEDFKKIYGMTEEQYSVLSPYIYIAPEDTAHNTPQLYIPQPIQAENMKYASGTVIDLNLADTTELKKIPGIGSGIARLIVGYRQQLGGFYQIEQLKDIHLDTRQLQAWFSIEPTGIHRINLNRSSVDRLRTHPYINFYQAKAIVEYRKKKGTLTSLKPFALYEEFTEADLERISHYVCFE</sequence>
<dbReference type="Proteomes" id="UP000286003">
    <property type="component" value="Unassembled WGS sequence"/>
</dbReference>
<dbReference type="RefSeq" id="WP_117707025.1">
    <property type="nucleotide sequence ID" value="NZ_JAQCXL010000022.1"/>
</dbReference>
<gene>
    <name evidence="2" type="ORF">DWZ32_17250</name>
</gene>
<evidence type="ECO:0000256" key="1">
    <source>
        <dbReference type="SAM" id="Phobius"/>
    </source>
</evidence>